<evidence type="ECO:0000313" key="4">
    <source>
        <dbReference type="EnsemblMetazoa" id="CapteP49230"/>
    </source>
</evidence>
<sequence length="105" mass="11572">WTPWLQCTSTCGGGSQSRMKICSTSTSDSVCSHSLWNYGYESRSCGEPTCPVDGVWLGWSRWSVCSVSCGDGVESRWRECYGPFHKGKPCLGSKDEHSMCNIAEC</sequence>
<reference evidence="4" key="3">
    <citation type="submission" date="2015-06" db="UniProtKB">
        <authorList>
            <consortium name="EnsemblMetazoa"/>
        </authorList>
    </citation>
    <scope>IDENTIFICATION</scope>
</reference>
<dbReference type="SMART" id="SM00209">
    <property type="entry name" value="TSP1"/>
    <property type="match status" value="2"/>
</dbReference>
<dbReference type="InterPro" id="IPR052065">
    <property type="entry name" value="Compl_asym_regulator"/>
</dbReference>
<name>R7UGG9_CAPTE</name>
<evidence type="ECO:0000313" key="3">
    <source>
        <dbReference type="EMBL" id="ELU05183.1"/>
    </source>
</evidence>
<evidence type="ECO:0000256" key="1">
    <source>
        <dbReference type="ARBA" id="ARBA00022737"/>
    </source>
</evidence>
<dbReference type="SUPFAM" id="SSF82895">
    <property type="entry name" value="TSP-1 type 1 repeat"/>
    <property type="match status" value="2"/>
</dbReference>
<feature type="non-terminal residue" evidence="3">
    <location>
        <position position="1"/>
    </location>
</feature>
<protein>
    <submittedName>
        <fullName evidence="3 4">Uncharacterized protein</fullName>
    </submittedName>
</protein>
<dbReference type="OrthoDB" id="6273859at2759"/>
<dbReference type="HOGENOM" id="CLU_047129_1_0_1"/>
<dbReference type="InterPro" id="IPR036383">
    <property type="entry name" value="TSP1_rpt_sf"/>
</dbReference>
<reference evidence="5" key="1">
    <citation type="submission" date="2012-12" db="EMBL/GenBank/DDBJ databases">
        <authorList>
            <person name="Hellsten U."/>
            <person name="Grimwood J."/>
            <person name="Chapman J.A."/>
            <person name="Shapiro H."/>
            <person name="Aerts A."/>
            <person name="Otillar R.P."/>
            <person name="Terry A.Y."/>
            <person name="Boore J.L."/>
            <person name="Simakov O."/>
            <person name="Marletaz F."/>
            <person name="Cho S.-J."/>
            <person name="Edsinger-Gonzales E."/>
            <person name="Havlak P."/>
            <person name="Kuo D.-H."/>
            <person name="Larsson T."/>
            <person name="Lv J."/>
            <person name="Arendt D."/>
            <person name="Savage R."/>
            <person name="Osoegawa K."/>
            <person name="de Jong P."/>
            <person name="Lindberg D.R."/>
            <person name="Seaver E.C."/>
            <person name="Weisblat D.A."/>
            <person name="Putnam N.H."/>
            <person name="Grigoriev I.V."/>
            <person name="Rokhsar D.S."/>
        </authorList>
    </citation>
    <scope>NUCLEOTIDE SEQUENCE</scope>
    <source>
        <strain evidence="5">I ESC-2004</strain>
    </source>
</reference>
<dbReference type="EnsemblMetazoa" id="CapteT49230">
    <property type="protein sequence ID" value="CapteP49230"/>
    <property type="gene ID" value="CapteG49230"/>
</dbReference>
<accession>R7UGG9</accession>
<reference evidence="3 5" key="2">
    <citation type="journal article" date="2013" name="Nature">
        <title>Insights into bilaterian evolution from three spiralian genomes.</title>
        <authorList>
            <person name="Simakov O."/>
            <person name="Marletaz F."/>
            <person name="Cho S.J."/>
            <person name="Edsinger-Gonzales E."/>
            <person name="Havlak P."/>
            <person name="Hellsten U."/>
            <person name="Kuo D.H."/>
            <person name="Larsson T."/>
            <person name="Lv J."/>
            <person name="Arendt D."/>
            <person name="Savage R."/>
            <person name="Osoegawa K."/>
            <person name="de Jong P."/>
            <person name="Grimwood J."/>
            <person name="Chapman J.A."/>
            <person name="Shapiro H."/>
            <person name="Aerts A."/>
            <person name="Otillar R.P."/>
            <person name="Terry A.Y."/>
            <person name="Boore J.L."/>
            <person name="Grigoriev I.V."/>
            <person name="Lindberg D.R."/>
            <person name="Seaver E.C."/>
            <person name="Weisblat D.A."/>
            <person name="Putnam N.H."/>
            <person name="Rokhsar D.S."/>
        </authorList>
    </citation>
    <scope>NUCLEOTIDE SEQUENCE</scope>
    <source>
        <strain evidence="3 5">I ESC-2004</strain>
    </source>
</reference>
<dbReference type="PROSITE" id="PS50092">
    <property type="entry name" value="TSP1"/>
    <property type="match status" value="2"/>
</dbReference>
<evidence type="ECO:0000313" key="5">
    <source>
        <dbReference type="Proteomes" id="UP000014760"/>
    </source>
</evidence>
<dbReference type="FunFam" id="2.20.100.10:FF:000001">
    <property type="entry name" value="semaphorin-5A isoform X1"/>
    <property type="match status" value="1"/>
</dbReference>
<dbReference type="STRING" id="283909.R7UGG9"/>
<gene>
    <name evidence="3" type="ORF">CAPTEDRAFT_49230</name>
</gene>
<evidence type="ECO:0000256" key="2">
    <source>
        <dbReference type="ARBA" id="ARBA00023157"/>
    </source>
</evidence>
<dbReference type="EMBL" id="AMQN01001372">
    <property type="status" value="NOT_ANNOTATED_CDS"/>
    <property type="molecule type" value="Genomic_DNA"/>
</dbReference>
<dbReference type="InterPro" id="IPR000884">
    <property type="entry name" value="TSP1_rpt"/>
</dbReference>
<keyword evidence="1" id="KW-0677">Repeat</keyword>
<dbReference type="OMA" id="WGNYTEC"/>
<dbReference type="PRINTS" id="PR01705">
    <property type="entry name" value="TSP1REPEAT"/>
</dbReference>
<proteinExistence type="predicted"/>
<organism evidence="3">
    <name type="scientific">Capitella teleta</name>
    <name type="common">Polychaete worm</name>
    <dbReference type="NCBI Taxonomy" id="283909"/>
    <lineage>
        <taxon>Eukaryota</taxon>
        <taxon>Metazoa</taxon>
        <taxon>Spiralia</taxon>
        <taxon>Lophotrochozoa</taxon>
        <taxon>Annelida</taxon>
        <taxon>Polychaeta</taxon>
        <taxon>Sedentaria</taxon>
        <taxon>Scolecida</taxon>
        <taxon>Capitellidae</taxon>
        <taxon>Capitella</taxon>
    </lineage>
</organism>
<dbReference type="EMBL" id="KB301771">
    <property type="protein sequence ID" value="ELU05183.1"/>
    <property type="molecule type" value="Genomic_DNA"/>
</dbReference>
<keyword evidence="2" id="KW-1015">Disulfide bond</keyword>
<dbReference type="Pfam" id="PF00090">
    <property type="entry name" value="TSP_1"/>
    <property type="match status" value="2"/>
</dbReference>
<dbReference type="Gene3D" id="2.20.100.10">
    <property type="entry name" value="Thrombospondin type-1 (TSP1) repeat"/>
    <property type="match status" value="2"/>
</dbReference>
<feature type="non-terminal residue" evidence="3">
    <location>
        <position position="105"/>
    </location>
</feature>
<dbReference type="Proteomes" id="UP000014760">
    <property type="component" value="Unassembled WGS sequence"/>
</dbReference>
<dbReference type="PANTHER" id="PTHR22906">
    <property type="entry name" value="PROPERDIN"/>
    <property type="match status" value="1"/>
</dbReference>
<keyword evidence="5" id="KW-1185">Reference proteome</keyword>
<dbReference type="AlphaFoldDB" id="R7UGG9"/>